<sequence length="234" mass="25669">MDYNTMLAGLRELVDNPTPRVPVGLCLDVSSSMYGQPIEELNAGLRQFLDELRKDELTCTSAETAVVTFGSSAQCVADFATADQIQVEPLEANGLTYMGEGLTMALDLLEQRKERYKAAGVDYYQPILVVMSDGCPNGDPRVLREAAQRICQMVEARRLTVVAVGIGEGADMEQLRRISGRKAVRLQGLQFREFFAWLSRSVSVVSDSIPGAEPEPDLAELQALAVQPWPEDAL</sequence>
<proteinExistence type="predicted"/>
<dbReference type="AlphaFoldDB" id="A6NTQ3"/>
<reference evidence="2 3" key="1">
    <citation type="submission" date="2007-04" db="EMBL/GenBank/DDBJ databases">
        <authorList>
            <person name="Fulton L."/>
            <person name="Clifton S."/>
            <person name="Fulton B."/>
            <person name="Xu J."/>
            <person name="Minx P."/>
            <person name="Pepin K.H."/>
            <person name="Johnson M."/>
            <person name="Thiruvilangam P."/>
            <person name="Bhonagiri V."/>
            <person name="Nash W.E."/>
            <person name="Mardis E.R."/>
            <person name="Wilson R.K."/>
        </authorList>
    </citation>
    <scope>NUCLEOTIDE SEQUENCE [LARGE SCALE GENOMIC DNA]</scope>
    <source>
        <strain evidence="2 3">ATCC 29799</strain>
    </source>
</reference>
<comment type="caution">
    <text evidence="2">The sequence shown here is derived from an EMBL/GenBank/DDBJ whole genome shotgun (WGS) entry which is preliminary data.</text>
</comment>
<name>A6NTQ3_9FIRM</name>
<dbReference type="PROSITE" id="PS50234">
    <property type="entry name" value="VWFA"/>
    <property type="match status" value="1"/>
</dbReference>
<reference evidence="2 3" key="2">
    <citation type="submission" date="2007-06" db="EMBL/GenBank/DDBJ databases">
        <title>Draft genome sequence of Pseudoflavonifractor capillosus ATCC 29799.</title>
        <authorList>
            <person name="Sudarsanam P."/>
            <person name="Ley R."/>
            <person name="Guruge J."/>
            <person name="Turnbaugh P.J."/>
            <person name="Mahowald M."/>
            <person name="Liep D."/>
            <person name="Gordon J."/>
        </authorList>
    </citation>
    <scope>NUCLEOTIDE SEQUENCE [LARGE SCALE GENOMIC DNA]</scope>
    <source>
        <strain evidence="2 3">ATCC 29799</strain>
    </source>
</reference>
<dbReference type="STRING" id="411467.BACCAP_01582"/>
<dbReference type="Pfam" id="PF00092">
    <property type="entry name" value="VWA"/>
    <property type="match status" value="1"/>
</dbReference>
<evidence type="ECO:0000313" key="2">
    <source>
        <dbReference type="EMBL" id="EDN00816.1"/>
    </source>
</evidence>
<protein>
    <submittedName>
        <fullName evidence="2">von Willebrand factor type A domain protein</fullName>
    </submittedName>
</protein>
<gene>
    <name evidence="2" type="ORF">BACCAP_01582</name>
</gene>
<dbReference type="Gene3D" id="3.40.50.410">
    <property type="entry name" value="von Willebrand factor, type A domain"/>
    <property type="match status" value="1"/>
</dbReference>
<dbReference type="SUPFAM" id="SSF53300">
    <property type="entry name" value="vWA-like"/>
    <property type="match status" value="1"/>
</dbReference>
<dbReference type="InterPro" id="IPR011392">
    <property type="entry name" value="Tellurite-R_TerY"/>
</dbReference>
<dbReference type="PANTHER" id="PTHR10338">
    <property type="entry name" value="INTER-ALPHA-TRYPSIN INHIBITOR HEAVY CHAIN FAMILY MEMBER"/>
    <property type="match status" value="1"/>
</dbReference>
<dbReference type="Proteomes" id="UP000003639">
    <property type="component" value="Unassembled WGS sequence"/>
</dbReference>
<evidence type="ECO:0000259" key="1">
    <source>
        <dbReference type="PROSITE" id="PS50234"/>
    </source>
</evidence>
<dbReference type="RefSeq" id="WP_006572130.1">
    <property type="nucleotide sequence ID" value="NZ_AAXG02000010.1"/>
</dbReference>
<dbReference type="InterPro" id="IPR050934">
    <property type="entry name" value="ITIH"/>
</dbReference>
<evidence type="ECO:0000313" key="3">
    <source>
        <dbReference type="Proteomes" id="UP000003639"/>
    </source>
</evidence>
<feature type="domain" description="VWFA" evidence="1">
    <location>
        <begin position="22"/>
        <end position="209"/>
    </location>
</feature>
<dbReference type="InterPro" id="IPR002035">
    <property type="entry name" value="VWF_A"/>
</dbReference>
<dbReference type="eggNOG" id="COG4245">
    <property type="taxonomic scope" value="Bacteria"/>
</dbReference>
<dbReference type="InterPro" id="IPR036465">
    <property type="entry name" value="vWFA_dom_sf"/>
</dbReference>
<dbReference type="SMART" id="SM00327">
    <property type="entry name" value="VWA"/>
    <property type="match status" value="1"/>
</dbReference>
<organism evidence="2 3">
    <name type="scientific">Pseudoflavonifractor capillosus ATCC 29799</name>
    <dbReference type="NCBI Taxonomy" id="411467"/>
    <lineage>
        <taxon>Bacteria</taxon>
        <taxon>Bacillati</taxon>
        <taxon>Bacillota</taxon>
        <taxon>Clostridia</taxon>
        <taxon>Eubacteriales</taxon>
        <taxon>Oscillospiraceae</taxon>
        <taxon>Pseudoflavonifractor</taxon>
    </lineage>
</organism>
<dbReference type="EMBL" id="AAXG02000010">
    <property type="protein sequence ID" value="EDN00816.1"/>
    <property type="molecule type" value="Genomic_DNA"/>
</dbReference>
<dbReference type="OrthoDB" id="9806395at2"/>
<dbReference type="PANTHER" id="PTHR10338:SF108">
    <property type="entry name" value="INTER-ALPHA-TRYPSIN INHIBITOR HEAVY CHAIN H4-LIKE PROTEIN"/>
    <property type="match status" value="1"/>
</dbReference>
<accession>A6NTQ3</accession>
<dbReference type="PIRSF" id="PIRSF020634">
    <property type="entry name" value="TerY_vWA"/>
    <property type="match status" value="1"/>
</dbReference>
<keyword evidence="3" id="KW-1185">Reference proteome</keyword>